<dbReference type="PANTHER" id="PTHR24104:SF25">
    <property type="entry name" value="PROTEIN LIN-41"/>
    <property type="match status" value="1"/>
</dbReference>
<keyword evidence="6" id="KW-1185">Reference proteome</keyword>
<evidence type="ECO:0000256" key="1">
    <source>
        <dbReference type="ARBA" id="ARBA00022737"/>
    </source>
</evidence>
<dbReference type="Proteomes" id="UP000565468">
    <property type="component" value="Unassembled WGS sequence"/>
</dbReference>
<feature type="chain" id="PRO_5032403988" evidence="4">
    <location>
        <begin position="29"/>
        <end position="490"/>
    </location>
</feature>
<dbReference type="Gene3D" id="1.25.40.10">
    <property type="entry name" value="Tetratricopeptide repeat domain"/>
    <property type="match status" value="1"/>
</dbReference>
<dbReference type="EMBL" id="JABBPN010000003">
    <property type="protein sequence ID" value="NMO95105.1"/>
    <property type="molecule type" value="Genomic_DNA"/>
</dbReference>
<organism evidence="5 6">
    <name type="scientific">Paenibacillus lemnae</name>
    <dbReference type="NCBI Taxonomy" id="1330551"/>
    <lineage>
        <taxon>Bacteria</taxon>
        <taxon>Bacillati</taxon>
        <taxon>Bacillota</taxon>
        <taxon>Bacilli</taxon>
        <taxon>Bacillales</taxon>
        <taxon>Paenibacillaceae</taxon>
        <taxon>Paenibacillus</taxon>
    </lineage>
</organism>
<feature type="transmembrane region" description="Helical" evidence="3">
    <location>
        <begin position="455"/>
        <end position="475"/>
    </location>
</feature>
<dbReference type="InterPro" id="IPR011042">
    <property type="entry name" value="6-blade_b-propeller_TolB-like"/>
</dbReference>
<keyword evidence="3" id="KW-0812">Transmembrane</keyword>
<keyword evidence="3" id="KW-1133">Transmembrane helix</keyword>
<feature type="signal peptide" evidence="4">
    <location>
        <begin position="1"/>
        <end position="28"/>
    </location>
</feature>
<dbReference type="PANTHER" id="PTHR24104">
    <property type="entry name" value="E3 UBIQUITIN-PROTEIN LIGASE NHLRC1-RELATED"/>
    <property type="match status" value="1"/>
</dbReference>
<dbReference type="RefSeq" id="WP_169503866.1">
    <property type="nucleotide sequence ID" value="NZ_JABBPN010000003.1"/>
</dbReference>
<sequence>MPAKKLIAFVAAVSLLLTGLGSGEPAAASSTAAPYESYNYNYWEEATPMPAAYLPEGYITGKNLGIGEFLEPADMHVSSSGRLYVLDTGNQRIVQMNPDWTEAKVITTFEHEGKEDTFSNPSGIFVDHDEKMYIADTDHQRIVILTPEGKLAGMIQNPESEVLPEDFKFIPLKVTVDKANRIFVVARGVYEGIMQFDEDGSFIGYVGTIKVKRNYADYLWRLVSTKAQKAQMRLFIPTEFSNVDIDEKGFVYATNIDIGSEELIKRLNPAGQDVLKRLGYYPVAGDVYFRRTTGPSKFIDVKVLGDGMYSGLDSTQGRVFTYDENGNLLYIFGGKGNQLGLFKTPAAVEMAGEKQLVLDRGKGNIVVFKPTVFGSRVNEAVRHHYRGEADEAETAWEQVLQLNANYDIAYTGIGKAKLMNQENKEALTYFKLGMDRKNYSVAYKRYRREVMKEHFGTVLSLLLAAGAAFAGFRMVRHWKLRRERNHETGF</sequence>
<feature type="repeat" description="NHL" evidence="2">
    <location>
        <begin position="67"/>
        <end position="99"/>
    </location>
</feature>
<dbReference type="InterPro" id="IPR050952">
    <property type="entry name" value="TRIM-NHL_E3_ligases"/>
</dbReference>
<dbReference type="InterPro" id="IPR011990">
    <property type="entry name" value="TPR-like_helical_dom_sf"/>
</dbReference>
<comment type="caution">
    <text evidence="5">The sequence shown here is derived from an EMBL/GenBank/DDBJ whole genome shotgun (WGS) entry which is preliminary data.</text>
</comment>
<keyword evidence="1" id="KW-0677">Repeat</keyword>
<name>A0A848M2W9_PAELE</name>
<evidence type="ECO:0000256" key="3">
    <source>
        <dbReference type="SAM" id="Phobius"/>
    </source>
</evidence>
<keyword evidence="3" id="KW-0472">Membrane</keyword>
<evidence type="ECO:0000256" key="4">
    <source>
        <dbReference type="SAM" id="SignalP"/>
    </source>
</evidence>
<reference evidence="5 6" key="1">
    <citation type="submission" date="2020-04" db="EMBL/GenBank/DDBJ databases">
        <title>Paenibacillus algicola sp. nov., a novel marine bacterium producing alginate lyase.</title>
        <authorList>
            <person name="Huang H."/>
        </authorList>
    </citation>
    <scope>NUCLEOTIDE SEQUENCE [LARGE SCALE GENOMIC DNA]</scope>
    <source>
        <strain evidence="5 6">L7-75</strain>
    </source>
</reference>
<evidence type="ECO:0000256" key="2">
    <source>
        <dbReference type="PROSITE-ProRule" id="PRU00504"/>
    </source>
</evidence>
<dbReference type="SUPFAM" id="SSF48452">
    <property type="entry name" value="TPR-like"/>
    <property type="match status" value="1"/>
</dbReference>
<accession>A0A848M2W9</accession>
<dbReference type="PROSITE" id="PS51125">
    <property type="entry name" value="NHL"/>
    <property type="match status" value="1"/>
</dbReference>
<dbReference type="GO" id="GO:0008270">
    <property type="term" value="F:zinc ion binding"/>
    <property type="evidence" value="ECO:0007669"/>
    <property type="project" value="UniProtKB-KW"/>
</dbReference>
<dbReference type="Gene3D" id="2.120.10.30">
    <property type="entry name" value="TolB, C-terminal domain"/>
    <property type="match status" value="1"/>
</dbReference>
<evidence type="ECO:0000313" key="6">
    <source>
        <dbReference type="Proteomes" id="UP000565468"/>
    </source>
</evidence>
<dbReference type="InterPro" id="IPR001258">
    <property type="entry name" value="NHL_repeat"/>
</dbReference>
<evidence type="ECO:0000313" key="5">
    <source>
        <dbReference type="EMBL" id="NMO95105.1"/>
    </source>
</evidence>
<proteinExistence type="predicted"/>
<keyword evidence="4" id="KW-0732">Signal</keyword>
<gene>
    <name evidence="5" type="ORF">HII30_04800</name>
</gene>
<protein>
    <submittedName>
        <fullName evidence="5">Gluconolactonase</fullName>
    </submittedName>
</protein>
<dbReference type="SUPFAM" id="SSF63829">
    <property type="entry name" value="Calcium-dependent phosphotriesterase"/>
    <property type="match status" value="1"/>
</dbReference>
<dbReference type="AlphaFoldDB" id="A0A848M2W9"/>